<dbReference type="PANTHER" id="PTHR46193">
    <property type="entry name" value="6-PHOSPHOGLUCONATE PHOSPHATASE"/>
    <property type="match status" value="1"/>
</dbReference>
<dbReference type="SUPFAM" id="SSF56784">
    <property type="entry name" value="HAD-like"/>
    <property type="match status" value="1"/>
</dbReference>
<dbReference type="PANTHER" id="PTHR46193:SF10">
    <property type="entry name" value="6-PHOSPHOGLUCONATE PHOSPHATASE"/>
    <property type="match status" value="1"/>
</dbReference>
<dbReference type="GO" id="GO:0016787">
    <property type="term" value="F:hydrolase activity"/>
    <property type="evidence" value="ECO:0007669"/>
    <property type="project" value="UniProtKB-KW"/>
</dbReference>
<dbReference type="SFLD" id="SFLDG01135">
    <property type="entry name" value="C1.5.6:_HAD__Beta-PGM__Phospha"/>
    <property type="match status" value="1"/>
</dbReference>
<accession>A0ABW2G135</accession>
<dbReference type="RefSeq" id="WP_345704675.1">
    <property type="nucleotide sequence ID" value="NZ_BAABKV010000001.1"/>
</dbReference>
<keyword evidence="6" id="KW-1185">Reference proteome</keyword>
<keyword evidence="4" id="KW-0460">Magnesium</keyword>
<dbReference type="InterPro" id="IPR051600">
    <property type="entry name" value="Beta-PGM-like"/>
</dbReference>
<dbReference type="SFLD" id="SFLDG01129">
    <property type="entry name" value="C1.5:_HAD__Beta-PGM__Phosphata"/>
    <property type="match status" value="1"/>
</dbReference>
<reference evidence="6" key="1">
    <citation type="journal article" date="2019" name="Int. J. Syst. Evol. Microbiol.">
        <title>The Global Catalogue of Microorganisms (GCM) 10K type strain sequencing project: providing services to taxonomists for standard genome sequencing and annotation.</title>
        <authorList>
            <consortium name="The Broad Institute Genomics Platform"/>
            <consortium name="The Broad Institute Genome Sequencing Center for Infectious Disease"/>
            <person name="Wu L."/>
            <person name="Ma J."/>
        </authorList>
    </citation>
    <scope>NUCLEOTIDE SEQUENCE [LARGE SCALE GENOMIC DNA]</scope>
    <source>
        <strain evidence="6">CGMCC 1.12859</strain>
    </source>
</reference>
<protein>
    <submittedName>
        <fullName evidence="5">HAD family hydrolase</fullName>
    </submittedName>
</protein>
<dbReference type="InterPro" id="IPR023198">
    <property type="entry name" value="PGP-like_dom2"/>
</dbReference>
<dbReference type="Gene3D" id="3.40.50.1000">
    <property type="entry name" value="HAD superfamily/HAD-like"/>
    <property type="match status" value="1"/>
</dbReference>
<dbReference type="NCBIfam" id="TIGR01509">
    <property type="entry name" value="HAD-SF-IA-v3"/>
    <property type="match status" value="1"/>
</dbReference>
<keyword evidence="3" id="KW-0479">Metal-binding</keyword>
<proteinExistence type="inferred from homology"/>
<evidence type="ECO:0000256" key="3">
    <source>
        <dbReference type="ARBA" id="ARBA00022723"/>
    </source>
</evidence>
<evidence type="ECO:0000256" key="1">
    <source>
        <dbReference type="ARBA" id="ARBA00001946"/>
    </source>
</evidence>
<sequence length="217" mass="23751">MTHPFELVIFDCDGVLLDSERLAVRVDRTVLASLGWELSEQEIVRRFVGRSHAYMVSEIETHLGHALPDGWEAEAQPLYDHAFDTELTPVEGIVEALDRITLPTCVASSSSHPRLRRTLGRTGLYSRFEGRVFSASEVANGKPAPDLFLHAAARLGVPPARCVVVEDSQYGVAAGRAAGMRTLGFAGGLTPAEWLEGPGTLVFDAMRDLPALLQREW</sequence>
<evidence type="ECO:0000256" key="2">
    <source>
        <dbReference type="ARBA" id="ARBA00006171"/>
    </source>
</evidence>
<dbReference type="Gene3D" id="1.10.150.240">
    <property type="entry name" value="Putative phosphatase, domain 2"/>
    <property type="match status" value="1"/>
</dbReference>
<dbReference type="InterPro" id="IPR006439">
    <property type="entry name" value="HAD-SF_hydro_IA"/>
</dbReference>
<evidence type="ECO:0000313" key="5">
    <source>
        <dbReference type="EMBL" id="MFC7182475.1"/>
    </source>
</evidence>
<name>A0ABW2G135_9ACTN</name>
<dbReference type="Proteomes" id="UP001596435">
    <property type="component" value="Unassembled WGS sequence"/>
</dbReference>
<comment type="caution">
    <text evidence="5">The sequence shown here is derived from an EMBL/GenBank/DDBJ whole genome shotgun (WGS) entry which is preliminary data.</text>
</comment>
<dbReference type="SFLD" id="SFLDS00003">
    <property type="entry name" value="Haloacid_Dehalogenase"/>
    <property type="match status" value="1"/>
</dbReference>
<keyword evidence="5" id="KW-0378">Hydrolase</keyword>
<dbReference type="InterPro" id="IPR036412">
    <property type="entry name" value="HAD-like_sf"/>
</dbReference>
<dbReference type="Pfam" id="PF00702">
    <property type="entry name" value="Hydrolase"/>
    <property type="match status" value="1"/>
</dbReference>
<dbReference type="InterPro" id="IPR023214">
    <property type="entry name" value="HAD_sf"/>
</dbReference>
<comment type="similarity">
    <text evidence="2">Belongs to the HAD-like hydrolase superfamily. CbbY/CbbZ/Gph/YieH family.</text>
</comment>
<comment type="cofactor">
    <cofactor evidence="1">
        <name>Mg(2+)</name>
        <dbReference type="ChEBI" id="CHEBI:18420"/>
    </cofactor>
</comment>
<gene>
    <name evidence="5" type="ORF">ACFQMG_23270</name>
</gene>
<organism evidence="5 6">
    <name type="scientific">Kitasatospora paranensis</name>
    <dbReference type="NCBI Taxonomy" id="258053"/>
    <lineage>
        <taxon>Bacteria</taxon>
        <taxon>Bacillati</taxon>
        <taxon>Actinomycetota</taxon>
        <taxon>Actinomycetes</taxon>
        <taxon>Kitasatosporales</taxon>
        <taxon>Streptomycetaceae</taxon>
        <taxon>Kitasatospora</taxon>
    </lineage>
</organism>
<evidence type="ECO:0000313" key="6">
    <source>
        <dbReference type="Proteomes" id="UP001596435"/>
    </source>
</evidence>
<dbReference type="CDD" id="cd07526">
    <property type="entry name" value="HAD_BPGM_like"/>
    <property type="match status" value="1"/>
</dbReference>
<dbReference type="EMBL" id="JBHTAJ010000047">
    <property type="protein sequence ID" value="MFC7182475.1"/>
    <property type="molecule type" value="Genomic_DNA"/>
</dbReference>
<evidence type="ECO:0000256" key="4">
    <source>
        <dbReference type="ARBA" id="ARBA00022842"/>
    </source>
</evidence>